<proteinExistence type="predicted"/>
<name>A0A166RBI6_9AGAM</name>
<dbReference type="EMBL" id="KV417505">
    <property type="protein sequence ID" value="KZP28106.1"/>
    <property type="molecule type" value="Genomic_DNA"/>
</dbReference>
<dbReference type="OrthoDB" id="206452at2759"/>
<reference evidence="2 3" key="1">
    <citation type="journal article" date="2016" name="Mol. Biol. Evol.">
        <title>Comparative Genomics of Early-Diverging Mushroom-Forming Fungi Provides Insights into the Origins of Lignocellulose Decay Capabilities.</title>
        <authorList>
            <person name="Nagy L.G."/>
            <person name="Riley R."/>
            <person name="Tritt A."/>
            <person name="Adam C."/>
            <person name="Daum C."/>
            <person name="Floudas D."/>
            <person name="Sun H."/>
            <person name="Yadav J.S."/>
            <person name="Pangilinan J."/>
            <person name="Larsson K.H."/>
            <person name="Matsuura K."/>
            <person name="Barry K."/>
            <person name="Labutti K."/>
            <person name="Kuo R."/>
            <person name="Ohm R.A."/>
            <person name="Bhattacharya S.S."/>
            <person name="Shirouzu T."/>
            <person name="Yoshinaga Y."/>
            <person name="Martin F.M."/>
            <person name="Grigoriev I.V."/>
            <person name="Hibbett D.S."/>
        </authorList>
    </citation>
    <scope>NUCLEOTIDE SEQUENCE [LARGE SCALE GENOMIC DNA]</scope>
    <source>
        <strain evidence="2 3">CBS 109695</strain>
    </source>
</reference>
<organism evidence="2 3">
    <name type="scientific">Athelia psychrophila</name>
    <dbReference type="NCBI Taxonomy" id="1759441"/>
    <lineage>
        <taxon>Eukaryota</taxon>
        <taxon>Fungi</taxon>
        <taxon>Dikarya</taxon>
        <taxon>Basidiomycota</taxon>
        <taxon>Agaricomycotina</taxon>
        <taxon>Agaricomycetes</taxon>
        <taxon>Agaricomycetidae</taxon>
        <taxon>Atheliales</taxon>
        <taxon>Atheliaceae</taxon>
        <taxon>Athelia</taxon>
    </lineage>
</organism>
<dbReference type="InterPro" id="IPR037238">
    <property type="entry name" value="YbiA-like_sf"/>
</dbReference>
<dbReference type="STRING" id="436010.A0A166RBI6"/>
<dbReference type="Gene3D" id="1.10.357.40">
    <property type="entry name" value="YbiA-like"/>
    <property type="match status" value="1"/>
</dbReference>
<keyword evidence="3" id="KW-1185">Reference proteome</keyword>
<gene>
    <name evidence="2" type="ORF">FIBSPDRAFT_852946</name>
</gene>
<dbReference type="InterPro" id="IPR012816">
    <property type="entry name" value="NADAR"/>
</dbReference>
<accession>A0A166RBI6</accession>
<evidence type="ECO:0000259" key="1">
    <source>
        <dbReference type="Pfam" id="PF08719"/>
    </source>
</evidence>
<dbReference type="CDD" id="cd15457">
    <property type="entry name" value="NADAR"/>
    <property type="match status" value="1"/>
</dbReference>
<feature type="domain" description="NADAR" evidence="1">
    <location>
        <begin position="10"/>
        <end position="103"/>
    </location>
</feature>
<dbReference type="Proteomes" id="UP000076532">
    <property type="component" value="Unassembled WGS sequence"/>
</dbReference>
<dbReference type="Pfam" id="PF08719">
    <property type="entry name" value="NADAR"/>
    <property type="match status" value="1"/>
</dbReference>
<protein>
    <submittedName>
        <fullName evidence="2">DUF1768-domain-containing protein</fullName>
    </submittedName>
</protein>
<dbReference type="SUPFAM" id="SSF143990">
    <property type="entry name" value="YbiA-like"/>
    <property type="match status" value="1"/>
</dbReference>
<sequence length="109" mass="12519">MPRSHEDFVFFWRPSEPNGWASQWYPSPFRAPIKFPGADDPEEVLFPTAEHWMMVQKAVLFGDYKIARKIIAIKGVKSTDCAKVRGMGRKVNNFDDETWLNARGKSASQ</sequence>
<evidence type="ECO:0000313" key="3">
    <source>
        <dbReference type="Proteomes" id="UP000076532"/>
    </source>
</evidence>
<evidence type="ECO:0000313" key="2">
    <source>
        <dbReference type="EMBL" id="KZP28106.1"/>
    </source>
</evidence>
<dbReference type="AlphaFoldDB" id="A0A166RBI6"/>